<evidence type="ECO:0000256" key="3">
    <source>
        <dbReference type="ARBA" id="ARBA00022763"/>
    </source>
</evidence>
<evidence type="ECO:0000256" key="9">
    <source>
        <dbReference type="ARBA" id="ARBA00023204"/>
    </source>
</evidence>
<evidence type="ECO:0000256" key="11">
    <source>
        <dbReference type="ARBA" id="ARBA00034617"/>
    </source>
</evidence>
<evidence type="ECO:0000259" key="17">
    <source>
        <dbReference type="PROSITE" id="PS51217"/>
    </source>
</evidence>
<dbReference type="InterPro" id="IPR011604">
    <property type="entry name" value="PDDEXK-like_dom_sf"/>
</dbReference>
<comment type="catalytic activity">
    <reaction evidence="11">
        <text>Couples ATP hydrolysis with the unwinding of duplex DNA by translocating in the 3'-5' direction.</text>
        <dbReference type="EC" id="5.6.2.4"/>
    </reaction>
</comment>
<dbReference type="GO" id="GO:0004527">
    <property type="term" value="F:exonuclease activity"/>
    <property type="evidence" value="ECO:0007669"/>
    <property type="project" value="UniProtKB-KW"/>
</dbReference>
<dbReference type="PANTHER" id="PTHR11070:SF2">
    <property type="entry name" value="ATP-DEPENDENT DNA HELICASE SRS2"/>
    <property type="match status" value="1"/>
</dbReference>
<comment type="catalytic activity">
    <reaction evidence="14">
        <text>ATP + H2O = ADP + phosphate + H(+)</text>
        <dbReference type="Rhea" id="RHEA:13065"/>
        <dbReference type="ChEBI" id="CHEBI:15377"/>
        <dbReference type="ChEBI" id="CHEBI:15378"/>
        <dbReference type="ChEBI" id="CHEBI:30616"/>
        <dbReference type="ChEBI" id="CHEBI:43474"/>
        <dbReference type="ChEBI" id="CHEBI:456216"/>
        <dbReference type="EC" id="5.6.2.4"/>
    </reaction>
</comment>
<evidence type="ECO:0000256" key="10">
    <source>
        <dbReference type="ARBA" id="ARBA00023235"/>
    </source>
</evidence>
<keyword evidence="10" id="KW-0413">Isomerase</keyword>
<dbReference type="GO" id="GO:0000725">
    <property type="term" value="P:recombinational repair"/>
    <property type="evidence" value="ECO:0007669"/>
    <property type="project" value="TreeGrafter"/>
</dbReference>
<evidence type="ECO:0000256" key="13">
    <source>
        <dbReference type="ARBA" id="ARBA00034923"/>
    </source>
</evidence>
<dbReference type="Pfam" id="PF00580">
    <property type="entry name" value="UvrD-helicase"/>
    <property type="match status" value="1"/>
</dbReference>
<dbReference type="Pfam" id="PF12705">
    <property type="entry name" value="PDDEXK_1"/>
    <property type="match status" value="1"/>
</dbReference>
<evidence type="ECO:0000259" key="16">
    <source>
        <dbReference type="PROSITE" id="PS51198"/>
    </source>
</evidence>
<keyword evidence="8" id="KW-0238">DNA-binding</keyword>
<evidence type="ECO:0000256" key="8">
    <source>
        <dbReference type="ARBA" id="ARBA00023125"/>
    </source>
</evidence>
<sequence>MPDLRLTPPDQGARDEALSTEASYIVQAPAGSGKTELLTHRFLKLLAHVDEPEQILAITFTRAATAEMRSRVLKKLEEAASSRVSDADDVLLVSARAALAHAEKRGWNLLDQPHRLDIQTIDSLCMRVAHEQPLLARMGGQLQPQENALPLYQNAARRTLANLGGRNRELHAALTQFLQLRDNNLQDTQRLIAEMLAHRDQWIHTLPLNRQLTAEDWDEARLQFEAPFRRAINRVLRKVHTILSSEAIVADELVELASYAARNQSDIDLRAISHIRTLPGPNEKFFDQWICICCLLLTKSNDAWRKQVTAKEGFPPSTIRRKDSVEQQYKDRMMSLIGRLSQYDGLRESLCAIRNLPPPRYDSDQWQTLRNLFTVLHYAAAELRVLFAEENAVDFVELGISALHVLEQEHPSERVLSVSERVRHLLVDEFQDTSRRQHLLVRALLRAWNQGDGRTCFFVGDPMQSIYMFRQAEVELFEQVRQHGVVTAGQQHPCTPLQLTANFRSHGGLTDPLNDYFDKIFARTRTAGAAAVPFSASQAVSKALPGKSIHLHPQFVPRGDEDALAEAREHEAEQLLCTIQEHLPRVQKAALTADPDKSYTVAVLARARQHLALIAQKLHENNIPFRSVELETLSERQEILDLLSLIRALLHPMDRIAWLSVLRAPWCGLTLQDLYILCGSDDKQFALHPVQQLIEERLPLLSEDGQERLRRTYAVLTRALEVRYRMDQSPSLAGWIERVWHSLGGPLCLDEQQRENVRVFFTMLDTVAPDGIECLSEGFDHKLSRLFSQPDPRASERFGVQLMTIHKAKGLGFDVVLAPGLDRSTGRDRQQLICMLERVSIDNPDVDELLVAPIGSKGEDTHPLYQWVRKQRQMREDEERKRVFYVACTRARRELHLFGTAVIGLKGSLEPGWPDSLLATAWPALQTEFESVYQAQSKQIVIPFPSAPQPGVVDIAAVAAPAHPPLVLRRLPSDLVIPAARANVTVASTLSGIADDREPFERPEGSRQQRVIGSVIHALLERLSRLFVQNPGISGGEIRTLLQPQATTMLRAAAFPADQSAATLTDILAAAESSAADATGRWLLGPHPGAQSEASWTGWVDGRLQTLRADRVFRAGAEPLQEGSDYFWIVDYKTALYSGTDIEGFLAEQRTFYEPQLASYGRALCQLHGKNLALRFGLYFPRMGRFRHWAG</sequence>
<dbReference type="Gene3D" id="3.90.320.10">
    <property type="match status" value="1"/>
</dbReference>
<dbReference type="PROSITE" id="PS51217">
    <property type="entry name" value="UVRD_HELICASE_CTER"/>
    <property type="match status" value="1"/>
</dbReference>
<keyword evidence="4 15" id="KW-0378">Hydrolase</keyword>
<dbReference type="InterPro" id="IPR014016">
    <property type="entry name" value="UvrD-like_ATP-bd"/>
</dbReference>
<keyword evidence="3" id="KW-0227">DNA damage</keyword>
<dbReference type="InterPro" id="IPR014017">
    <property type="entry name" value="DNA_helicase_UvrD-like_C"/>
</dbReference>
<evidence type="ECO:0000256" key="15">
    <source>
        <dbReference type="PROSITE-ProRule" id="PRU00560"/>
    </source>
</evidence>
<dbReference type="PANTHER" id="PTHR11070">
    <property type="entry name" value="UVRD / RECB / PCRA DNA HELICASE FAMILY MEMBER"/>
    <property type="match status" value="1"/>
</dbReference>
<keyword evidence="1" id="KW-0540">Nuclease</keyword>
<reference evidence="18 19" key="1">
    <citation type="submission" date="2020-08" db="EMBL/GenBank/DDBJ databases">
        <title>Edaphobacter telluris sp. nov. and Acidobacterium dinghuensis sp. nov., two acidobacteria isolated from forest soil.</title>
        <authorList>
            <person name="Fu J."/>
            <person name="Qiu L."/>
        </authorList>
    </citation>
    <scope>NUCLEOTIDE SEQUENCE [LARGE SCALE GENOMIC DNA]</scope>
    <source>
        <strain evidence="18">4Y35</strain>
    </source>
</reference>
<dbReference type="PROSITE" id="PS51198">
    <property type="entry name" value="UVRD_HELICASE_ATP_BIND"/>
    <property type="match status" value="1"/>
</dbReference>
<dbReference type="GO" id="GO:0033202">
    <property type="term" value="C:DNA helicase complex"/>
    <property type="evidence" value="ECO:0007669"/>
    <property type="project" value="TreeGrafter"/>
</dbReference>
<evidence type="ECO:0000256" key="2">
    <source>
        <dbReference type="ARBA" id="ARBA00022741"/>
    </source>
</evidence>
<dbReference type="Gene3D" id="1.10.486.10">
    <property type="entry name" value="PCRA, domain 4"/>
    <property type="match status" value="1"/>
</dbReference>
<keyword evidence="19" id="KW-1185">Reference proteome</keyword>
<dbReference type="GO" id="GO:0005829">
    <property type="term" value="C:cytosol"/>
    <property type="evidence" value="ECO:0007669"/>
    <property type="project" value="TreeGrafter"/>
</dbReference>
<dbReference type="GO" id="GO:0005524">
    <property type="term" value="F:ATP binding"/>
    <property type="evidence" value="ECO:0007669"/>
    <property type="project" value="UniProtKB-UniRule"/>
</dbReference>
<protein>
    <recommendedName>
        <fullName evidence="12">DNA 3'-5' helicase</fullName>
        <ecNumber evidence="12">5.6.2.4</ecNumber>
    </recommendedName>
    <alternativeName>
        <fullName evidence="13">DNA 3'-5' helicase II</fullName>
    </alternativeName>
</protein>
<dbReference type="SUPFAM" id="SSF52540">
    <property type="entry name" value="P-loop containing nucleoside triphosphate hydrolases"/>
    <property type="match status" value="1"/>
</dbReference>
<dbReference type="Proteomes" id="UP000515312">
    <property type="component" value="Chromosome"/>
</dbReference>
<evidence type="ECO:0000256" key="1">
    <source>
        <dbReference type="ARBA" id="ARBA00022722"/>
    </source>
</evidence>
<accession>A0A7G8BM17</accession>
<evidence type="ECO:0000313" key="18">
    <source>
        <dbReference type="EMBL" id="QNI33587.1"/>
    </source>
</evidence>
<dbReference type="GO" id="GO:0043138">
    <property type="term" value="F:3'-5' DNA helicase activity"/>
    <property type="evidence" value="ECO:0007669"/>
    <property type="project" value="UniProtKB-EC"/>
</dbReference>
<proteinExistence type="predicted"/>
<dbReference type="InterPro" id="IPR038726">
    <property type="entry name" value="PDDEXK_AddAB-type"/>
</dbReference>
<feature type="domain" description="UvrD-like helicase C-terminal" evidence="17">
    <location>
        <begin position="531"/>
        <end position="810"/>
    </location>
</feature>
<feature type="domain" description="UvrD-like helicase ATP-binding" evidence="16">
    <location>
        <begin position="7"/>
        <end position="506"/>
    </location>
</feature>
<name>A0A7G8BM17_9BACT</name>
<dbReference type="Pfam" id="PF13361">
    <property type="entry name" value="UvrD_C"/>
    <property type="match status" value="1"/>
</dbReference>
<evidence type="ECO:0000256" key="5">
    <source>
        <dbReference type="ARBA" id="ARBA00022806"/>
    </source>
</evidence>
<dbReference type="GO" id="GO:0003677">
    <property type="term" value="F:DNA binding"/>
    <property type="evidence" value="ECO:0007669"/>
    <property type="project" value="UniProtKB-KW"/>
</dbReference>
<evidence type="ECO:0000256" key="7">
    <source>
        <dbReference type="ARBA" id="ARBA00022840"/>
    </source>
</evidence>
<evidence type="ECO:0000256" key="6">
    <source>
        <dbReference type="ARBA" id="ARBA00022839"/>
    </source>
</evidence>
<dbReference type="InterPro" id="IPR000212">
    <property type="entry name" value="DNA_helicase_UvrD/REP"/>
</dbReference>
<dbReference type="RefSeq" id="WP_186745120.1">
    <property type="nucleotide sequence ID" value="NZ_CP060394.1"/>
</dbReference>
<dbReference type="InterPro" id="IPR027417">
    <property type="entry name" value="P-loop_NTPase"/>
</dbReference>
<dbReference type="EMBL" id="CP060394">
    <property type="protein sequence ID" value="QNI33587.1"/>
    <property type="molecule type" value="Genomic_DNA"/>
</dbReference>
<evidence type="ECO:0000256" key="14">
    <source>
        <dbReference type="ARBA" id="ARBA00048988"/>
    </source>
</evidence>
<evidence type="ECO:0000256" key="12">
    <source>
        <dbReference type="ARBA" id="ARBA00034808"/>
    </source>
</evidence>
<evidence type="ECO:0000313" key="19">
    <source>
        <dbReference type="Proteomes" id="UP000515312"/>
    </source>
</evidence>
<keyword evidence="6" id="KW-0269">Exonuclease</keyword>
<keyword evidence="5 15" id="KW-0347">Helicase</keyword>
<dbReference type="Gene3D" id="3.40.50.300">
    <property type="entry name" value="P-loop containing nucleotide triphosphate hydrolases"/>
    <property type="match status" value="3"/>
</dbReference>
<feature type="binding site" evidence="15">
    <location>
        <begin position="28"/>
        <end position="35"/>
    </location>
    <ligand>
        <name>ATP</name>
        <dbReference type="ChEBI" id="CHEBI:30616"/>
    </ligand>
</feature>
<keyword evidence="7 15" id="KW-0067">ATP-binding</keyword>
<dbReference type="KEGG" id="adin:H7849_06495"/>
<keyword evidence="9" id="KW-0234">DNA repair</keyword>
<dbReference type="EC" id="5.6.2.4" evidence="12"/>
<keyword evidence="2 15" id="KW-0547">Nucleotide-binding</keyword>
<gene>
    <name evidence="18" type="ORF">H7849_06495</name>
</gene>
<dbReference type="AlphaFoldDB" id="A0A7G8BM17"/>
<organism evidence="18 19">
    <name type="scientific">Alloacidobacterium dinghuense</name>
    <dbReference type="NCBI Taxonomy" id="2763107"/>
    <lineage>
        <taxon>Bacteria</taxon>
        <taxon>Pseudomonadati</taxon>
        <taxon>Acidobacteriota</taxon>
        <taxon>Terriglobia</taxon>
        <taxon>Terriglobales</taxon>
        <taxon>Acidobacteriaceae</taxon>
        <taxon>Alloacidobacterium</taxon>
    </lineage>
</organism>
<evidence type="ECO:0000256" key="4">
    <source>
        <dbReference type="ARBA" id="ARBA00022801"/>
    </source>
</evidence>